<dbReference type="EMBL" id="NBII01000001">
    <property type="protein sequence ID" value="PAV24390.1"/>
    <property type="molecule type" value="Genomic_DNA"/>
</dbReference>
<feature type="region of interest" description="Disordered" evidence="1">
    <location>
        <begin position="84"/>
        <end position="215"/>
    </location>
</feature>
<accession>A0A286UXR6</accession>
<keyword evidence="3" id="KW-1185">Reference proteome</keyword>
<feature type="compositionally biased region" description="Polar residues" evidence="1">
    <location>
        <begin position="131"/>
        <end position="148"/>
    </location>
</feature>
<proteinExistence type="predicted"/>
<name>A0A286UXR6_9AGAM</name>
<feature type="compositionally biased region" description="Polar residues" evidence="1">
    <location>
        <begin position="84"/>
        <end position="103"/>
    </location>
</feature>
<protein>
    <submittedName>
        <fullName evidence="2">Uncharacterized protein</fullName>
    </submittedName>
</protein>
<gene>
    <name evidence="2" type="ORF">PNOK_0145800</name>
</gene>
<organism evidence="2 3">
    <name type="scientific">Pyrrhoderma noxium</name>
    <dbReference type="NCBI Taxonomy" id="2282107"/>
    <lineage>
        <taxon>Eukaryota</taxon>
        <taxon>Fungi</taxon>
        <taxon>Dikarya</taxon>
        <taxon>Basidiomycota</taxon>
        <taxon>Agaricomycotina</taxon>
        <taxon>Agaricomycetes</taxon>
        <taxon>Hymenochaetales</taxon>
        <taxon>Hymenochaetaceae</taxon>
        <taxon>Pyrrhoderma</taxon>
    </lineage>
</organism>
<comment type="caution">
    <text evidence="2">The sequence shown here is derived from an EMBL/GenBank/DDBJ whole genome shotgun (WGS) entry which is preliminary data.</text>
</comment>
<reference evidence="2 3" key="1">
    <citation type="journal article" date="2017" name="Mol. Ecol.">
        <title>Comparative and population genomic landscape of Phellinus noxius: A hypervariable fungus causing root rot in trees.</title>
        <authorList>
            <person name="Chung C.L."/>
            <person name="Lee T.J."/>
            <person name="Akiba M."/>
            <person name="Lee H.H."/>
            <person name="Kuo T.H."/>
            <person name="Liu D."/>
            <person name="Ke H.M."/>
            <person name="Yokoi T."/>
            <person name="Roa M.B."/>
            <person name="Lu M.J."/>
            <person name="Chang Y.Y."/>
            <person name="Ann P.J."/>
            <person name="Tsai J.N."/>
            <person name="Chen C.Y."/>
            <person name="Tzean S.S."/>
            <person name="Ota Y."/>
            <person name="Hattori T."/>
            <person name="Sahashi N."/>
            <person name="Liou R.F."/>
            <person name="Kikuchi T."/>
            <person name="Tsai I.J."/>
        </authorList>
    </citation>
    <scope>NUCLEOTIDE SEQUENCE [LARGE SCALE GENOMIC DNA]</scope>
    <source>
        <strain evidence="2 3">FFPRI411160</strain>
    </source>
</reference>
<dbReference type="Proteomes" id="UP000217199">
    <property type="component" value="Unassembled WGS sequence"/>
</dbReference>
<evidence type="ECO:0000313" key="3">
    <source>
        <dbReference type="Proteomes" id="UP000217199"/>
    </source>
</evidence>
<sequence>MNSVAMASQTFTPSDAIDVNKEKDWAANIGMMDWDSTSIVFTKRSLIEFLKYTGITVDTNFTNISKLPRYAKFGKISGSVTQTSGDFSATSAGNEASTDSSFRPTRKVRTVPGGPSSGLFEEEFPDDALSQAPSQSKVSEEPSNVTSSEENEKADDEPPNYGGIRPSRRVRTIPGGKDSIGALLGGDEEQEFKPTRRVRQRPGGQDNIEGIFGPL</sequence>
<evidence type="ECO:0000256" key="1">
    <source>
        <dbReference type="SAM" id="MobiDB-lite"/>
    </source>
</evidence>
<dbReference type="AlphaFoldDB" id="A0A286UXR6"/>
<evidence type="ECO:0000313" key="2">
    <source>
        <dbReference type="EMBL" id="PAV24390.1"/>
    </source>
</evidence>
<dbReference type="InParanoid" id="A0A286UXR6"/>
<dbReference type="OrthoDB" id="4062651at2759"/>